<comment type="caution">
    <text evidence="2">The sequence shown here is derived from an EMBL/GenBank/DDBJ whole genome shotgun (WGS) entry which is preliminary data.</text>
</comment>
<evidence type="ECO:0008006" key="4">
    <source>
        <dbReference type="Google" id="ProtNLM"/>
    </source>
</evidence>
<dbReference type="AlphaFoldDB" id="A0A495ID02"/>
<dbReference type="RefSeq" id="WP_170159850.1">
    <property type="nucleotide sequence ID" value="NZ_RBKS01000001.1"/>
</dbReference>
<sequence>MPALFIILIIVGVILFGFSFFVAALKFLLWVGLIILVIGIIGWIWRTLVGRR</sequence>
<reference evidence="2 3" key="1">
    <citation type="submission" date="2018-10" db="EMBL/GenBank/DDBJ databases">
        <title>Sequencing the genomes of 1000 actinobacteria strains.</title>
        <authorList>
            <person name="Klenk H.-P."/>
        </authorList>
    </citation>
    <scope>NUCLEOTIDE SEQUENCE [LARGE SCALE GENOMIC DNA]</scope>
    <source>
        <strain evidence="2 3">DSM 17894</strain>
    </source>
</reference>
<protein>
    <recommendedName>
        <fullName evidence="4">DUF4175 domain-containing protein</fullName>
    </recommendedName>
</protein>
<keyword evidence="3" id="KW-1185">Reference proteome</keyword>
<keyword evidence="1" id="KW-0472">Membrane</keyword>
<evidence type="ECO:0000313" key="2">
    <source>
        <dbReference type="EMBL" id="RKR73894.1"/>
    </source>
</evidence>
<organism evidence="2 3">
    <name type="scientific">Frondihabitans australicus</name>
    <dbReference type="NCBI Taxonomy" id="386892"/>
    <lineage>
        <taxon>Bacteria</taxon>
        <taxon>Bacillati</taxon>
        <taxon>Actinomycetota</taxon>
        <taxon>Actinomycetes</taxon>
        <taxon>Micrococcales</taxon>
        <taxon>Microbacteriaceae</taxon>
        <taxon>Frondihabitans</taxon>
    </lineage>
</organism>
<keyword evidence="1" id="KW-1133">Transmembrane helix</keyword>
<dbReference type="Proteomes" id="UP000280008">
    <property type="component" value="Unassembled WGS sequence"/>
</dbReference>
<name>A0A495ID02_9MICO</name>
<dbReference type="EMBL" id="RBKS01000001">
    <property type="protein sequence ID" value="RKR73894.1"/>
    <property type="molecule type" value="Genomic_DNA"/>
</dbReference>
<feature type="transmembrane region" description="Helical" evidence="1">
    <location>
        <begin position="5"/>
        <end position="21"/>
    </location>
</feature>
<accession>A0A495ID02</accession>
<evidence type="ECO:0000313" key="3">
    <source>
        <dbReference type="Proteomes" id="UP000280008"/>
    </source>
</evidence>
<keyword evidence="1" id="KW-0812">Transmembrane</keyword>
<proteinExistence type="predicted"/>
<evidence type="ECO:0000256" key="1">
    <source>
        <dbReference type="SAM" id="Phobius"/>
    </source>
</evidence>
<feature type="transmembrane region" description="Helical" evidence="1">
    <location>
        <begin position="27"/>
        <end position="45"/>
    </location>
</feature>
<gene>
    <name evidence="2" type="ORF">C8E83_0992</name>
</gene>